<evidence type="ECO:0000313" key="1">
    <source>
        <dbReference type="EMBL" id="BAI61559.1"/>
    </source>
</evidence>
<dbReference type="AlphaFoldDB" id="D1YYN7"/>
<sequence>MRSTGLQLNRAESRFECKRCGACCKDRDVPLTLDDIFRLSEFLNMDPDSFYSQYCVEVAKGDNTIALPYLRRDDGACCFLEDNICQAHFAKPTVCLNTPSTIFGSIEHIRARMPPSCAIHHTRIPESADNERKRRNYMTAMMLTTIYYSKFGTFKYQLSKPFIYRILLFRRNREQIYNFTGNNMASN</sequence>
<reference evidence="1 2" key="2">
    <citation type="journal article" date="2008" name="Int. J. Syst. Evol. Microbiol.">
        <title>Methanocella paludicola gen. nov., sp. nov., a methane-producing archaeon, the first isolate of the lineage 'Rice Cluster I', and proposal of the new archaeal order Methanocellales ord. nov.</title>
        <authorList>
            <person name="Sakai S."/>
            <person name="Imachi H."/>
            <person name="Hanada S."/>
            <person name="Ohashi A."/>
            <person name="Harada H."/>
            <person name="Kamagata Y."/>
        </authorList>
    </citation>
    <scope>NUCLEOTIDE SEQUENCE [LARGE SCALE GENOMIC DNA]</scope>
    <source>
        <strain evidence="2">DSM 17711 / JCM 13418 / NBRC 101707 / SANAE</strain>
    </source>
</reference>
<keyword evidence="2" id="KW-1185">Reference proteome</keyword>
<dbReference type="RefSeq" id="WP_012900238.1">
    <property type="nucleotide sequence ID" value="NC_013665.1"/>
</dbReference>
<dbReference type="PANTHER" id="PTHR35866">
    <property type="entry name" value="PUTATIVE-RELATED"/>
    <property type="match status" value="1"/>
</dbReference>
<dbReference type="KEGG" id="mpd:MCP_1487"/>
<dbReference type="InParanoid" id="D1YYN7"/>
<dbReference type="PANTHER" id="PTHR35866:SF2">
    <property type="entry name" value="YKGJ FAMILY CYSTEINE CLUSTER PROTEIN"/>
    <property type="match status" value="1"/>
</dbReference>
<name>D1YYN7_METPS</name>
<dbReference type="eggNOG" id="arCOG02579">
    <property type="taxonomic scope" value="Archaea"/>
</dbReference>
<reference evidence="2" key="3">
    <citation type="journal article" date="2011" name="PLoS ONE">
        <title>Genome sequence of a mesophilic hydrogenotrophic methanogen Methanocella paludicola, the first cultivated representative of the order Methanocellales.</title>
        <authorList>
            <person name="Sakai S."/>
            <person name="Takaki Y."/>
            <person name="Shimamura S."/>
            <person name="Sekine M."/>
            <person name="Tajima T."/>
            <person name="Kosugi H."/>
            <person name="Ichikawa N."/>
            <person name="Tasumi E."/>
            <person name="Hiraki A.T."/>
            <person name="Shimizu A."/>
            <person name="Kato Y."/>
            <person name="Nishiko R."/>
            <person name="Mori K."/>
            <person name="Fujita N."/>
            <person name="Imachi H."/>
            <person name="Takai K."/>
        </authorList>
    </citation>
    <scope>NUCLEOTIDE SEQUENCE [LARGE SCALE GENOMIC DNA]</scope>
    <source>
        <strain evidence="2">DSM 17711 / JCM 13418 / NBRC 101707 / SANAE</strain>
    </source>
</reference>
<proteinExistence type="predicted"/>
<gene>
    <name evidence="1" type="ordered locus">MCP_1487</name>
</gene>
<dbReference type="OrthoDB" id="36424at2157"/>
<dbReference type="Proteomes" id="UP000001882">
    <property type="component" value="Chromosome"/>
</dbReference>
<evidence type="ECO:0008006" key="3">
    <source>
        <dbReference type="Google" id="ProtNLM"/>
    </source>
</evidence>
<evidence type="ECO:0000313" key="2">
    <source>
        <dbReference type="Proteomes" id="UP000001882"/>
    </source>
</evidence>
<organism evidence="1 2">
    <name type="scientific">Methanocella paludicola (strain DSM 17711 / JCM 13418 / NBRC 101707 / SANAE)</name>
    <dbReference type="NCBI Taxonomy" id="304371"/>
    <lineage>
        <taxon>Archaea</taxon>
        <taxon>Methanobacteriati</taxon>
        <taxon>Methanobacteriota</taxon>
        <taxon>Stenosarchaea group</taxon>
        <taxon>Methanomicrobia</taxon>
        <taxon>Methanocellales</taxon>
        <taxon>Methanocellaceae</taxon>
        <taxon>Methanocella</taxon>
    </lineage>
</organism>
<accession>D1YYN7</accession>
<dbReference type="InterPro" id="IPR005358">
    <property type="entry name" value="Puta_zinc/iron-chelating_dom"/>
</dbReference>
<reference evidence="1 2" key="1">
    <citation type="journal article" date="2007" name="Appl. Environ. Microbiol.">
        <title>Isolation of key methanogens for global methane emission from rice paddy fields: a novel isolate affiliated with the clone cluster rice cluster I.</title>
        <authorList>
            <person name="Sakai S."/>
            <person name="Imachi H."/>
            <person name="Sekiguchi Y."/>
            <person name="Ohashi A."/>
            <person name="Harada H."/>
            <person name="Kamagata Y."/>
        </authorList>
    </citation>
    <scope>NUCLEOTIDE SEQUENCE [LARGE SCALE GENOMIC DNA]</scope>
    <source>
        <strain evidence="2">DSM 17711 / JCM 13418 / NBRC 101707 / SANAE</strain>
    </source>
</reference>
<dbReference type="EMBL" id="AP011532">
    <property type="protein sequence ID" value="BAI61559.1"/>
    <property type="molecule type" value="Genomic_DNA"/>
</dbReference>
<dbReference type="Pfam" id="PF03692">
    <property type="entry name" value="CxxCxxCC"/>
    <property type="match status" value="1"/>
</dbReference>
<protein>
    <recommendedName>
        <fullName evidence="3">YkgJ family cysteine cluster protein</fullName>
    </recommendedName>
</protein>
<dbReference type="GeneID" id="8681434"/>